<dbReference type="GO" id="GO:0005886">
    <property type="term" value="C:plasma membrane"/>
    <property type="evidence" value="ECO:0007669"/>
    <property type="project" value="UniProtKB-SubCell"/>
</dbReference>
<reference evidence="27 28" key="1">
    <citation type="journal article" date="2015" name="Proc. Natl. Acad. Sci. U.S.A.">
        <title>The resurrection genome of Boea hygrometrica: A blueprint for survival of dehydration.</title>
        <authorList>
            <person name="Xiao L."/>
            <person name="Yang G."/>
            <person name="Zhang L."/>
            <person name="Yang X."/>
            <person name="Zhao S."/>
            <person name="Ji Z."/>
            <person name="Zhou Q."/>
            <person name="Hu M."/>
            <person name="Wang Y."/>
            <person name="Chen M."/>
            <person name="Xu Y."/>
            <person name="Jin H."/>
            <person name="Xiao X."/>
            <person name="Hu G."/>
            <person name="Bao F."/>
            <person name="Hu Y."/>
            <person name="Wan P."/>
            <person name="Li L."/>
            <person name="Deng X."/>
            <person name="Kuang T."/>
            <person name="Xiang C."/>
            <person name="Zhu J.K."/>
            <person name="Oliver M.J."/>
            <person name="He Y."/>
        </authorList>
    </citation>
    <scope>NUCLEOTIDE SEQUENCE [LARGE SCALE GENOMIC DNA]</scope>
    <source>
        <strain evidence="28">cv. XS01</strain>
    </source>
</reference>
<dbReference type="FunFam" id="3.80.10.10:FF:000095">
    <property type="entry name" value="LRR receptor-like serine/threonine-protein kinase GSO1"/>
    <property type="match status" value="1"/>
</dbReference>
<evidence type="ECO:0000256" key="17">
    <source>
        <dbReference type="ARBA" id="ARBA00023170"/>
    </source>
</evidence>
<dbReference type="SMART" id="SM00369">
    <property type="entry name" value="LRR_TYP"/>
    <property type="match status" value="12"/>
</dbReference>
<dbReference type="EMBL" id="KV006334">
    <property type="protein sequence ID" value="KZV33060.1"/>
    <property type="molecule type" value="Genomic_DNA"/>
</dbReference>
<dbReference type="SUPFAM" id="SSF56112">
    <property type="entry name" value="Protein kinase-like (PK-like)"/>
    <property type="match status" value="1"/>
</dbReference>
<evidence type="ECO:0000256" key="18">
    <source>
        <dbReference type="ARBA" id="ARBA00023180"/>
    </source>
</evidence>
<evidence type="ECO:0000313" key="28">
    <source>
        <dbReference type="Proteomes" id="UP000250235"/>
    </source>
</evidence>
<dbReference type="GO" id="GO:0006952">
    <property type="term" value="P:defense response"/>
    <property type="evidence" value="ECO:0007669"/>
    <property type="project" value="UniProtKB-ARBA"/>
</dbReference>
<comment type="similarity">
    <text evidence="2">Belongs to the protein kinase superfamily. Ser/Thr protein kinase family.</text>
</comment>
<dbReference type="InterPro" id="IPR035979">
    <property type="entry name" value="RBD_domain_sf"/>
</dbReference>
<comment type="catalytic activity">
    <reaction evidence="20">
        <text>L-seryl-[protein] + ATP = O-phospho-L-seryl-[protein] + ADP + H(+)</text>
        <dbReference type="Rhea" id="RHEA:17989"/>
        <dbReference type="Rhea" id="RHEA-COMP:9863"/>
        <dbReference type="Rhea" id="RHEA-COMP:11604"/>
        <dbReference type="ChEBI" id="CHEBI:15378"/>
        <dbReference type="ChEBI" id="CHEBI:29999"/>
        <dbReference type="ChEBI" id="CHEBI:30616"/>
        <dbReference type="ChEBI" id="CHEBI:83421"/>
        <dbReference type="ChEBI" id="CHEBI:456216"/>
        <dbReference type="EC" id="2.7.11.1"/>
    </reaction>
</comment>
<dbReference type="PROSITE" id="PS50102">
    <property type="entry name" value="RRM"/>
    <property type="match status" value="1"/>
</dbReference>
<feature type="binding site" evidence="22">
    <location>
        <position position="914"/>
    </location>
    <ligand>
        <name>ATP</name>
        <dbReference type="ChEBI" id="CHEBI:30616"/>
    </ligand>
</feature>
<dbReference type="SUPFAM" id="SSF52058">
    <property type="entry name" value="L domain-like"/>
    <property type="match status" value="3"/>
</dbReference>
<dbReference type="InterPro" id="IPR013210">
    <property type="entry name" value="LRR_N_plant-typ"/>
</dbReference>
<dbReference type="InterPro" id="IPR003591">
    <property type="entry name" value="Leu-rich_rpt_typical-subtyp"/>
</dbReference>
<dbReference type="CDD" id="cd14066">
    <property type="entry name" value="STKc_IRAK"/>
    <property type="match status" value="1"/>
</dbReference>
<evidence type="ECO:0000313" key="27">
    <source>
        <dbReference type="EMBL" id="KZV33060.1"/>
    </source>
</evidence>
<dbReference type="InterPro" id="IPR051420">
    <property type="entry name" value="Ser_Thr_Kinases_DiverseReg"/>
</dbReference>
<protein>
    <recommendedName>
        <fullName evidence="3">non-specific serine/threonine protein kinase</fullName>
        <ecNumber evidence="3">2.7.11.1</ecNumber>
    </recommendedName>
</protein>
<evidence type="ECO:0000256" key="3">
    <source>
        <dbReference type="ARBA" id="ARBA00012513"/>
    </source>
</evidence>
<dbReference type="SMART" id="SM00220">
    <property type="entry name" value="S_TKc"/>
    <property type="match status" value="1"/>
</dbReference>
<dbReference type="Gene3D" id="3.30.200.20">
    <property type="entry name" value="Phosphorylase Kinase, domain 1"/>
    <property type="match status" value="1"/>
</dbReference>
<dbReference type="GO" id="GO:0004674">
    <property type="term" value="F:protein serine/threonine kinase activity"/>
    <property type="evidence" value="ECO:0007669"/>
    <property type="project" value="UniProtKB-KW"/>
</dbReference>
<dbReference type="Proteomes" id="UP000250235">
    <property type="component" value="Unassembled WGS sequence"/>
</dbReference>
<dbReference type="SUPFAM" id="SSF54928">
    <property type="entry name" value="RNA-binding domain, RBD"/>
    <property type="match status" value="1"/>
</dbReference>
<feature type="compositionally biased region" description="Basic residues" evidence="23">
    <location>
        <begin position="1407"/>
        <end position="1421"/>
    </location>
</feature>
<evidence type="ECO:0000256" key="5">
    <source>
        <dbReference type="ARBA" id="ARBA00022527"/>
    </source>
</evidence>
<keyword evidence="17 27" id="KW-0675">Receptor</keyword>
<evidence type="ECO:0000256" key="20">
    <source>
        <dbReference type="ARBA" id="ARBA00048679"/>
    </source>
</evidence>
<dbReference type="InterPro" id="IPR000719">
    <property type="entry name" value="Prot_kinase_dom"/>
</dbReference>
<dbReference type="PROSITE" id="PS50011">
    <property type="entry name" value="PROTEIN_KINASE_DOM"/>
    <property type="match status" value="1"/>
</dbReference>
<dbReference type="Gene3D" id="1.10.510.10">
    <property type="entry name" value="Transferase(Phosphotransferase) domain 1"/>
    <property type="match status" value="1"/>
</dbReference>
<dbReference type="InterPro" id="IPR017441">
    <property type="entry name" value="Protein_kinase_ATP_BS"/>
</dbReference>
<dbReference type="InterPro" id="IPR011009">
    <property type="entry name" value="Kinase-like_dom_sf"/>
</dbReference>
<keyword evidence="7" id="KW-0433">Leucine-rich repeat</keyword>
<organism evidence="27 28">
    <name type="scientific">Dorcoceras hygrometricum</name>
    <dbReference type="NCBI Taxonomy" id="472368"/>
    <lineage>
        <taxon>Eukaryota</taxon>
        <taxon>Viridiplantae</taxon>
        <taxon>Streptophyta</taxon>
        <taxon>Embryophyta</taxon>
        <taxon>Tracheophyta</taxon>
        <taxon>Spermatophyta</taxon>
        <taxon>Magnoliopsida</taxon>
        <taxon>eudicotyledons</taxon>
        <taxon>Gunneridae</taxon>
        <taxon>Pentapetalae</taxon>
        <taxon>asterids</taxon>
        <taxon>lamiids</taxon>
        <taxon>Lamiales</taxon>
        <taxon>Gesneriaceae</taxon>
        <taxon>Didymocarpoideae</taxon>
        <taxon>Trichosporeae</taxon>
        <taxon>Loxocarpinae</taxon>
        <taxon>Dorcoceras</taxon>
    </lineage>
</organism>
<evidence type="ECO:0000256" key="15">
    <source>
        <dbReference type="ARBA" id="ARBA00022989"/>
    </source>
</evidence>
<evidence type="ECO:0000256" key="11">
    <source>
        <dbReference type="ARBA" id="ARBA00022737"/>
    </source>
</evidence>
<keyword evidence="8" id="KW-0808">Transferase</keyword>
<dbReference type="OrthoDB" id="676979at2759"/>
<dbReference type="PROSITE" id="PS00107">
    <property type="entry name" value="PROTEIN_KINASE_ATP"/>
    <property type="match status" value="1"/>
</dbReference>
<dbReference type="Pfam" id="PF00076">
    <property type="entry name" value="RRM_1"/>
    <property type="match status" value="1"/>
</dbReference>
<evidence type="ECO:0000256" key="14">
    <source>
        <dbReference type="ARBA" id="ARBA00022840"/>
    </source>
</evidence>
<dbReference type="Pfam" id="PF00069">
    <property type="entry name" value="Pkinase"/>
    <property type="match status" value="1"/>
</dbReference>
<evidence type="ECO:0000256" key="10">
    <source>
        <dbReference type="ARBA" id="ARBA00022729"/>
    </source>
</evidence>
<dbReference type="CDD" id="cd12383">
    <property type="entry name" value="RRM_RBM42"/>
    <property type="match status" value="1"/>
</dbReference>
<evidence type="ECO:0000256" key="4">
    <source>
        <dbReference type="ARBA" id="ARBA00022475"/>
    </source>
</evidence>
<dbReference type="FunFam" id="3.30.200.20:FF:000661">
    <property type="entry name" value="Serine-threonine protein kinase plant-type"/>
    <property type="match status" value="1"/>
</dbReference>
<dbReference type="FunFam" id="3.30.70.330:FF:000309">
    <property type="entry name" value="RNA-binding protein 42"/>
    <property type="match status" value="1"/>
</dbReference>
<evidence type="ECO:0000256" key="16">
    <source>
        <dbReference type="ARBA" id="ARBA00023136"/>
    </source>
</evidence>
<accession>A0A2Z7BFM7</accession>
<evidence type="ECO:0000256" key="22">
    <source>
        <dbReference type="PROSITE-ProRule" id="PRU10141"/>
    </source>
</evidence>
<feature type="signal peptide" evidence="24">
    <location>
        <begin position="1"/>
        <end position="24"/>
    </location>
</feature>
<keyword evidence="18" id="KW-0325">Glycoprotein</keyword>
<evidence type="ECO:0000256" key="7">
    <source>
        <dbReference type="ARBA" id="ARBA00022614"/>
    </source>
</evidence>
<dbReference type="FunFam" id="1.10.510.10:FF:000358">
    <property type="entry name" value="Putative leucine-rich repeat receptor-like serine/threonine-protein kinase"/>
    <property type="match status" value="1"/>
</dbReference>
<dbReference type="InterPro" id="IPR000504">
    <property type="entry name" value="RRM_dom"/>
</dbReference>
<evidence type="ECO:0000256" key="13">
    <source>
        <dbReference type="ARBA" id="ARBA00022777"/>
    </source>
</evidence>
<dbReference type="EC" id="2.7.11.1" evidence="3"/>
<gene>
    <name evidence="27" type="ORF">F511_03326</name>
</gene>
<keyword evidence="6" id="KW-0597">Phosphoprotein</keyword>
<feature type="chain" id="PRO_5016365725" description="non-specific serine/threonine protein kinase" evidence="24">
    <location>
        <begin position="25"/>
        <end position="1421"/>
    </location>
</feature>
<keyword evidence="11" id="KW-0677">Repeat</keyword>
<name>A0A2Z7BFM7_9LAMI</name>
<keyword evidence="5" id="KW-0723">Serine/threonine-protein kinase</keyword>
<keyword evidence="15" id="KW-1133">Transmembrane helix</keyword>
<evidence type="ECO:0000256" key="21">
    <source>
        <dbReference type="PROSITE-ProRule" id="PRU00176"/>
    </source>
</evidence>
<dbReference type="GO" id="GO:0005524">
    <property type="term" value="F:ATP binding"/>
    <property type="evidence" value="ECO:0007669"/>
    <property type="project" value="UniProtKB-UniRule"/>
</dbReference>
<keyword evidence="14 22" id="KW-0067">ATP-binding</keyword>
<dbReference type="GO" id="GO:0003723">
    <property type="term" value="F:RNA binding"/>
    <property type="evidence" value="ECO:0007669"/>
    <property type="project" value="UniProtKB-UniRule"/>
</dbReference>
<proteinExistence type="inferred from homology"/>
<keyword evidence="4" id="KW-1003">Cell membrane</keyword>
<dbReference type="Pfam" id="PF08263">
    <property type="entry name" value="LRRNT_2"/>
    <property type="match status" value="1"/>
</dbReference>
<evidence type="ECO:0000259" key="25">
    <source>
        <dbReference type="PROSITE" id="PS50011"/>
    </source>
</evidence>
<evidence type="ECO:0000259" key="26">
    <source>
        <dbReference type="PROSITE" id="PS50102"/>
    </source>
</evidence>
<evidence type="ECO:0000256" key="19">
    <source>
        <dbReference type="ARBA" id="ARBA00047899"/>
    </source>
</evidence>
<dbReference type="InterPro" id="IPR034215">
    <property type="entry name" value="RBM42_RRM"/>
</dbReference>
<dbReference type="Pfam" id="PF00560">
    <property type="entry name" value="LRR_1"/>
    <property type="match status" value="5"/>
</dbReference>
<dbReference type="FunFam" id="3.80.10.10:FF:000383">
    <property type="entry name" value="Leucine-rich repeat receptor protein kinase EMS1"/>
    <property type="match status" value="1"/>
</dbReference>
<keyword evidence="9" id="KW-0812">Transmembrane</keyword>
<feature type="region of interest" description="Disordered" evidence="23">
    <location>
        <begin position="1397"/>
        <end position="1421"/>
    </location>
</feature>
<evidence type="ECO:0000256" key="2">
    <source>
        <dbReference type="ARBA" id="ARBA00008684"/>
    </source>
</evidence>
<dbReference type="Pfam" id="PF13855">
    <property type="entry name" value="LRR_8"/>
    <property type="match status" value="4"/>
</dbReference>
<keyword evidence="21" id="KW-0694">RNA-binding</keyword>
<evidence type="ECO:0000256" key="12">
    <source>
        <dbReference type="ARBA" id="ARBA00022741"/>
    </source>
</evidence>
<keyword evidence="28" id="KW-1185">Reference proteome</keyword>
<comment type="catalytic activity">
    <reaction evidence="19">
        <text>L-threonyl-[protein] + ATP = O-phospho-L-threonyl-[protein] + ADP + H(+)</text>
        <dbReference type="Rhea" id="RHEA:46608"/>
        <dbReference type="Rhea" id="RHEA-COMP:11060"/>
        <dbReference type="Rhea" id="RHEA-COMP:11605"/>
        <dbReference type="ChEBI" id="CHEBI:15378"/>
        <dbReference type="ChEBI" id="CHEBI:30013"/>
        <dbReference type="ChEBI" id="CHEBI:30616"/>
        <dbReference type="ChEBI" id="CHEBI:61977"/>
        <dbReference type="ChEBI" id="CHEBI:456216"/>
        <dbReference type="EC" id="2.7.11.1"/>
    </reaction>
</comment>
<dbReference type="FunFam" id="3.80.10.10:FF:000627">
    <property type="entry name" value="Probable leucine-rich repeat receptor-like protein kinase At2g33170"/>
    <property type="match status" value="1"/>
</dbReference>
<feature type="domain" description="RRM" evidence="26">
    <location>
        <begin position="1313"/>
        <end position="1391"/>
    </location>
</feature>
<dbReference type="Gene3D" id="3.80.10.10">
    <property type="entry name" value="Ribonuclease Inhibitor"/>
    <property type="match status" value="4"/>
</dbReference>
<dbReference type="GO" id="GO:0051707">
    <property type="term" value="P:response to other organism"/>
    <property type="evidence" value="ECO:0007669"/>
    <property type="project" value="UniProtKB-ARBA"/>
</dbReference>
<dbReference type="InterPro" id="IPR032675">
    <property type="entry name" value="LRR_dom_sf"/>
</dbReference>
<keyword evidence="16" id="KW-0472">Membrane</keyword>
<evidence type="ECO:0000256" key="6">
    <source>
        <dbReference type="ARBA" id="ARBA00022553"/>
    </source>
</evidence>
<dbReference type="InterPro" id="IPR001611">
    <property type="entry name" value="Leu-rich_rpt"/>
</dbReference>
<dbReference type="Gene3D" id="3.30.70.330">
    <property type="match status" value="1"/>
</dbReference>
<evidence type="ECO:0000256" key="23">
    <source>
        <dbReference type="SAM" id="MobiDB-lite"/>
    </source>
</evidence>
<sequence length="1421" mass="156731">MNPVFFVAATVLLSLCRVTQYCAAEGEFSLTSDKNALVAFKNSITLDPYQVLPKNWSNDASVCSWIGVSCNTDTRNQRVTSLNFSGFGFGATLDPSLGNLTFLTSLDLSSNNFTGSIPPELSNLRRLQVVNLVYNAFSGEVPSWFGALPSLEKISLAWNRFSGSIPTSLFNVSTLRRIDLKYNAIMGVIPHGIFNMSSLESIDLTGNSLSGSLPPYMCDNMSNLSGLFLSSNLLHGEIPYNIYKCGELQELSLSFNHFTGSITSSIGSLKKLRNLFLGTNDFQAGEIPSQLGKLTRLEVLSMRGASLTGKIPSFLFNMSSMISLDLANNSLSGSLPVDMYFNLPNLKQLSFFSNNLTGRIFEHLWGCKQLSFLSLSLNSFTGELPSELAKLNLSVLNVNRNELSGSIPSSIFNISTLQMLELSGNNFSGRLPSTMGRWLPSLQEIYLSDNRFSGVIPSSISNASNLNILAMVTNSFSGPIPDLSNLKLLRRLLLGENNLTGEHHNQEMRFLSSLTNCRQLDYVEVSLNQLDGTLPTSIGNFSDSLVSFRAFGCRIKGSIPKEIGNLTGLRDLYLDSNELTGFIPRTLGKATELVRIYLEYNKLEGYIPSELCQLRNLGDLYLSHNMMIGPIPECLGELKSMRRLYLDSNKFESGIPLNLWKLNDILALNLSTNILNGSLPPAIGNLKVNRELDLSQNQFSGEIPSNIGDQESLSFLSLAQNLLEGSIPESIGNLKGLETLDLSFNNLSGFIPMSLVELEYLRHFNVSYNRLQGPIPTGGNFANFTAQSFLENSGLCGDTRLQVPPCKGKPGSNNTVKLLKYVLPPCIAAILIAALIVILIMRRKPNRGTPECESALIDSCGGISYQELLRATHDFHESNLLGSGSFGSVYKGVLSDGSVVAVKVFNLHSDRVAKSFKTEIEVLSKIRHRNLVKIIGCCSNKDFKALVLEYMHRGSLDEWLYSQESCNLDLLQRLNIAMDVVSALEYLHLGHTSVIIHCDLKPSNILLDDDMTAHICDFGIAKLFDQGELMAQTKTLATIGYMAPEYGTQGIVSTSGDVYSFGIVLLEIFTRKKPTDEMFDEHTSLKDWVNMSLQKNTIFEVVDSCLLGPEEKDFYAREQCVSSVLGLAMRCSAVSPSSRMEIREVSTRLEQIRTMLLAAIASNRLTRRCGIPVRLGIAMASLPTSTGAEASSTAQYTYTAATASYFPTPFHLQQTPSSSYIGAAPQPAIPSVQLPVYPAPPSSYSLPQYQQAQQLFQRDAQTITPEALESVKAALASSEIEHKTETKKKAIPRKAAGQAWDDPTLAEWPENDYRLFCGDLGNEVNDDVLSKVFTRFPSFNMARVVRDKRTGKTKGYGFVSFSNPADVVGALKEINGKYVGNRPIKLRKSTWRERTDYEALEKQKNYSQKKTKPTRKSVLHK</sequence>
<keyword evidence="12 22" id="KW-0547">Nucleotide-binding</keyword>
<evidence type="ECO:0000256" key="24">
    <source>
        <dbReference type="SAM" id="SignalP"/>
    </source>
</evidence>
<evidence type="ECO:0000256" key="8">
    <source>
        <dbReference type="ARBA" id="ARBA00022679"/>
    </source>
</evidence>
<keyword evidence="10 24" id="KW-0732">Signal</keyword>
<evidence type="ECO:0000256" key="9">
    <source>
        <dbReference type="ARBA" id="ARBA00022692"/>
    </source>
</evidence>
<dbReference type="InterPro" id="IPR008271">
    <property type="entry name" value="Ser/Thr_kinase_AS"/>
</dbReference>
<dbReference type="PROSITE" id="PS00108">
    <property type="entry name" value="PROTEIN_KINASE_ST"/>
    <property type="match status" value="1"/>
</dbReference>
<dbReference type="FunFam" id="3.80.10.10:FF:000288">
    <property type="entry name" value="LRR receptor-like serine/threonine-protein kinase EFR"/>
    <property type="match status" value="1"/>
</dbReference>
<feature type="domain" description="Protein kinase" evidence="25">
    <location>
        <begin position="875"/>
        <end position="1156"/>
    </location>
</feature>
<evidence type="ECO:0000256" key="1">
    <source>
        <dbReference type="ARBA" id="ARBA00004162"/>
    </source>
</evidence>
<dbReference type="PANTHER" id="PTHR48005">
    <property type="entry name" value="LEUCINE RICH REPEAT KINASE 2"/>
    <property type="match status" value="1"/>
</dbReference>
<keyword evidence="13 27" id="KW-0418">Kinase</keyword>
<dbReference type="PANTHER" id="PTHR48005:SF57">
    <property type="entry name" value="RECEPTOR KINASE-LIKE PROTEIN XA21"/>
    <property type="match status" value="1"/>
</dbReference>
<dbReference type="InterPro" id="IPR012677">
    <property type="entry name" value="Nucleotide-bd_a/b_plait_sf"/>
</dbReference>
<comment type="subcellular location">
    <subcellularLocation>
        <location evidence="1">Cell membrane</location>
        <topology evidence="1">Single-pass membrane protein</topology>
    </subcellularLocation>
</comment>
<dbReference type="SMART" id="SM00360">
    <property type="entry name" value="RRM"/>
    <property type="match status" value="1"/>
</dbReference>